<organism evidence="2">
    <name type="scientific">Alexandrium monilatum</name>
    <dbReference type="NCBI Taxonomy" id="311494"/>
    <lineage>
        <taxon>Eukaryota</taxon>
        <taxon>Sar</taxon>
        <taxon>Alveolata</taxon>
        <taxon>Dinophyceae</taxon>
        <taxon>Gonyaulacales</taxon>
        <taxon>Pyrocystaceae</taxon>
        <taxon>Alexandrium</taxon>
    </lineage>
</organism>
<reference evidence="2" key="1">
    <citation type="submission" date="2021-01" db="EMBL/GenBank/DDBJ databases">
        <authorList>
            <person name="Corre E."/>
            <person name="Pelletier E."/>
            <person name="Niang G."/>
            <person name="Scheremetjew M."/>
            <person name="Finn R."/>
            <person name="Kale V."/>
            <person name="Holt S."/>
            <person name="Cochrane G."/>
            <person name="Meng A."/>
            <person name="Brown T."/>
            <person name="Cohen L."/>
        </authorList>
    </citation>
    <scope>NUCLEOTIDE SEQUENCE</scope>
    <source>
        <strain evidence="2">CCMP3105</strain>
    </source>
</reference>
<feature type="region of interest" description="Disordered" evidence="1">
    <location>
        <begin position="150"/>
        <end position="171"/>
    </location>
</feature>
<proteinExistence type="predicted"/>
<dbReference type="EMBL" id="HBNR01069431">
    <property type="protein sequence ID" value="CAE4643405.1"/>
    <property type="molecule type" value="Transcribed_RNA"/>
</dbReference>
<gene>
    <name evidence="2" type="ORF">AMON00008_LOCUS49168</name>
</gene>
<dbReference type="AlphaFoldDB" id="A0A7S4WCU6"/>
<dbReference type="SUPFAM" id="SSF50156">
    <property type="entry name" value="PDZ domain-like"/>
    <property type="match status" value="1"/>
</dbReference>
<evidence type="ECO:0008006" key="3">
    <source>
        <dbReference type="Google" id="ProtNLM"/>
    </source>
</evidence>
<sequence>MMPPQLTADLPPPEEGIRRFHFAADEAGPLGLRFSGGFPPLILAVNAESFAGRKGVPENYEVHAINGLALVPQNRDVVMSSLKARPVTLDVRPQGWKPKEKVKELERRRQMEEAEMNAKIQAEEQRREQVAREAAEQAEREAIERAARQELKRKEREEQAAKAREARMQQKALAEEFERQLAADPEPLRRAAAELMEAEYGSSVRVTDGRRGIPLRLFTRRKEVAWLWAGEAQELIGGGAFDPGDTWS</sequence>
<evidence type="ECO:0000256" key="1">
    <source>
        <dbReference type="SAM" id="MobiDB-lite"/>
    </source>
</evidence>
<protein>
    <recommendedName>
        <fullName evidence="3">PDZ domain-containing protein</fullName>
    </recommendedName>
</protein>
<accession>A0A7S4WCU6</accession>
<dbReference type="InterPro" id="IPR036034">
    <property type="entry name" value="PDZ_sf"/>
</dbReference>
<name>A0A7S4WCU6_9DINO</name>
<evidence type="ECO:0000313" key="2">
    <source>
        <dbReference type="EMBL" id="CAE4643405.1"/>
    </source>
</evidence>